<evidence type="ECO:0000313" key="1">
    <source>
        <dbReference type="EMBL" id="MPM72264.1"/>
    </source>
</evidence>
<reference evidence="1" key="1">
    <citation type="submission" date="2019-08" db="EMBL/GenBank/DDBJ databases">
        <authorList>
            <person name="Kucharzyk K."/>
            <person name="Murdoch R.W."/>
            <person name="Higgins S."/>
            <person name="Loffler F."/>
        </authorList>
    </citation>
    <scope>NUCLEOTIDE SEQUENCE</scope>
</reference>
<sequence>MVAGSLAAHTRNHRFNRLRTHAHNFSNSFHRFFTAGRTGVCPRIPADNRLCIGIASGITAGAAVCSRNGRANRAHALVHLDGELFIGNAKHEPKKNTEPAEGKYGV</sequence>
<proteinExistence type="predicted"/>
<dbReference type="AlphaFoldDB" id="A0A645C9D2"/>
<organism evidence="1">
    <name type="scientific">bioreactor metagenome</name>
    <dbReference type="NCBI Taxonomy" id="1076179"/>
    <lineage>
        <taxon>unclassified sequences</taxon>
        <taxon>metagenomes</taxon>
        <taxon>ecological metagenomes</taxon>
    </lineage>
</organism>
<dbReference type="EMBL" id="VSSQ01024639">
    <property type="protein sequence ID" value="MPM72264.1"/>
    <property type="molecule type" value="Genomic_DNA"/>
</dbReference>
<protein>
    <submittedName>
        <fullName evidence="1">Uncharacterized protein</fullName>
    </submittedName>
</protein>
<gene>
    <name evidence="1" type="ORF">SDC9_119237</name>
</gene>
<accession>A0A645C9D2</accession>
<comment type="caution">
    <text evidence="1">The sequence shown here is derived from an EMBL/GenBank/DDBJ whole genome shotgun (WGS) entry which is preliminary data.</text>
</comment>
<name>A0A645C9D2_9ZZZZ</name>